<name>A0A8X7C5M9_9ARAC</name>
<proteinExistence type="predicted"/>
<gene>
    <name evidence="1" type="ORF">TNIN_250101</name>
</gene>
<accession>A0A8X7C5M9</accession>
<reference evidence="1" key="1">
    <citation type="submission" date="2020-08" db="EMBL/GenBank/DDBJ databases">
        <title>Multicomponent nature underlies the extraordinary mechanical properties of spider dragline silk.</title>
        <authorList>
            <person name="Kono N."/>
            <person name="Nakamura H."/>
            <person name="Mori M."/>
            <person name="Yoshida Y."/>
            <person name="Ohtoshi R."/>
            <person name="Malay A.D."/>
            <person name="Moran D.A.P."/>
            <person name="Tomita M."/>
            <person name="Numata K."/>
            <person name="Arakawa K."/>
        </authorList>
    </citation>
    <scope>NUCLEOTIDE SEQUENCE</scope>
</reference>
<evidence type="ECO:0000313" key="2">
    <source>
        <dbReference type="Proteomes" id="UP000886998"/>
    </source>
</evidence>
<sequence length="84" mass="9265">MSSAEVQNRLSAVCGLGAPLTTRPELHMTGKGTFLNSIQWKRIHFEILKELMGVELPLGHLEMVEKCVTKCPSVAPDCDIDKTI</sequence>
<dbReference type="AlphaFoldDB" id="A0A8X7C5M9"/>
<evidence type="ECO:0000313" key="1">
    <source>
        <dbReference type="EMBL" id="GFY54482.1"/>
    </source>
</evidence>
<dbReference type="Proteomes" id="UP000886998">
    <property type="component" value="Unassembled WGS sequence"/>
</dbReference>
<protein>
    <submittedName>
        <fullName evidence="1">Uncharacterized protein</fullName>
    </submittedName>
</protein>
<comment type="caution">
    <text evidence="1">The sequence shown here is derived from an EMBL/GenBank/DDBJ whole genome shotgun (WGS) entry which is preliminary data.</text>
</comment>
<organism evidence="1 2">
    <name type="scientific">Trichonephila inaurata madagascariensis</name>
    <dbReference type="NCBI Taxonomy" id="2747483"/>
    <lineage>
        <taxon>Eukaryota</taxon>
        <taxon>Metazoa</taxon>
        <taxon>Ecdysozoa</taxon>
        <taxon>Arthropoda</taxon>
        <taxon>Chelicerata</taxon>
        <taxon>Arachnida</taxon>
        <taxon>Araneae</taxon>
        <taxon>Araneomorphae</taxon>
        <taxon>Entelegynae</taxon>
        <taxon>Araneoidea</taxon>
        <taxon>Nephilidae</taxon>
        <taxon>Trichonephila</taxon>
        <taxon>Trichonephila inaurata</taxon>
    </lineage>
</organism>
<keyword evidence="2" id="KW-1185">Reference proteome</keyword>
<dbReference type="EMBL" id="BMAV01009882">
    <property type="protein sequence ID" value="GFY54482.1"/>
    <property type="molecule type" value="Genomic_DNA"/>
</dbReference>